<dbReference type="InterPro" id="IPR019223">
    <property type="entry name" value="DUF2147"/>
</dbReference>
<dbReference type="OrthoDB" id="9814399at2"/>
<feature type="chain" id="PRO_5012084259" evidence="1">
    <location>
        <begin position="20"/>
        <end position="140"/>
    </location>
</feature>
<protein>
    <submittedName>
        <fullName evidence="3">SIGNAL peptide protein</fullName>
    </submittedName>
</protein>
<keyword evidence="4" id="KW-1185">Reference proteome</keyword>
<dbReference type="Pfam" id="PF09917">
    <property type="entry name" value="DUF2147"/>
    <property type="match status" value="1"/>
</dbReference>
<evidence type="ECO:0000313" key="4">
    <source>
        <dbReference type="Proteomes" id="UP000216035"/>
    </source>
</evidence>
<accession>A0A255ZMK2</accession>
<gene>
    <name evidence="3" type="ORF">CHX27_11795</name>
</gene>
<sequence length="140" mass="15855">MKKVFLLLLLIIGSGSTAAAQSKADAILGEWINEKKDAKFQIFKQGDKYFGKIIWGTGDQTKDTKNPDSKLRNRELIGLTILKNFVFDGDDTWEDGTIYDPREGKTYSCKITQKETNKINVRGFVGISLFGRTEVWTKIK</sequence>
<name>A0A255ZMK2_9FLAO</name>
<keyword evidence="1" id="KW-0732">Signal</keyword>
<dbReference type="RefSeq" id="WP_094486978.1">
    <property type="nucleotide sequence ID" value="NZ_NOXX01000212.1"/>
</dbReference>
<evidence type="ECO:0000313" key="3">
    <source>
        <dbReference type="EMBL" id="OYQ42651.1"/>
    </source>
</evidence>
<dbReference type="Proteomes" id="UP000216035">
    <property type="component" value="Unassembled WGS sequence"/>
</dbReference>
<reference evidence="3 4" key="1">
    <citation type="submission" date="2017-07" db="EMBL/GenBank/DDBJ databases">
        <title>Flavobacterium cyanobacteriorum sp. nov., isolated from cyanobacterial aggregates in a eutrophic lake.</title>
        <authorList>
            <person name="Cai H."/>
        </authorList>
    </citation>
    <scope>NUCLEOTIDE SEQUENCE [LARGE SCALE GENOMIC DNA]</scope>
    <source>
        <strain evidence="3 4">TH167</strain>
    </source>
</reference>
<organism evidence="3 4">
    <name type="scientific">Flavobacterium aurantiibacter</name>
    <dbReference type="NCBI Taxonomy" id="2023067"/>
    <lineage>
        <taxon>Bacteria</taxon>
        <taxon>Pseudomonadati</taxon>
        <taxon>Bacteroidota</taxon>
        <taxon>Flavobacteriia</taxon>
        <taxon>Flavobacteriales</taxon>
        <taxon>Flavobacteriaceae</taxon>
        <taxon>Flavobacterium</taxon>
    </lineage>
</organism>
<dbReference type="EMBL" id="NOXX01000212">
    <property type="protein sequence ID" value="OYQ42651.1"/>
    <property type="molecule type" value="Genomic_DNA"/>
</dbReference>
<feature type="domain" description="DUF2147" evidence="2">
    <location>
        <begin position="29"/>
        <end position="138"/>
    </location>
</feature>
<dbReference type="PANTHER" id="PTHR36919:SF2">
    <property type="entry name" value="BLL6627 PROTEIN"/>
    <property type="match status" value="1"/>
</dbReference>
<proteinExistence type="predicted"/>
<evidence type="ECO:0000259" key="2">
    <source>
        <dbReference type="Pfam" id="PF09917"/>
    </source>
</evidence>
<comment type="caution">
    <text evidence="3">The sequence shown here is derived from an EMBL/GenBank/DDBJ whole genome shotgun (WGS) entry which is preliminary data.</text>
</comment>
<dbReference type="PANTHER" id="PTHR36919">
    <property type="entry name" value="BLR1215 PROTEIN"/>
    <property type="match status" value="1"/>
</dbReference>
<dbReference type="Gene3D" id="2.40.128.520">
    <property type="match status" value="1"/>
</dbReference>
<feature type="signal peptide" evidence="1">
    <location>
        <begin position="1"/>
        <end position="19"/>
    </location>
</feature>
<evidence type="ECO:0000256" key="1">
    <source>
        <dbReference type="SAM" id="SignalP"/>
    </source>
</evidence>
<dbReference type="AlphaFoldDB" id="A0A255ZMK2"/>